<organism evidence="1">
    <name type="scientific">Siphoviridae sp. ctYyB9</name>
    <dbReference type="NCBI Taxonomy" id="2826380"/>
    <lineage>
        <taxon>Viruses</taxon>
        <taxon>Duplodnaviria</taxon>
        <taxon>Heunggongvirae</taxon>
        <taxon>Uroviricota</taxon>
        <taxon>Caudoviricetes</taxon>
    </lineage>
</organism>
<protein>
    <submittedName>
        <fullName evidence="1">Uncharacterized protein</fullName>
    </submittedName>
</protein>
<sequence>MEKRKLPMYMLWEGNRLKCACSFFSPLCSKYQKGKCQEEVVIYDPCQGIDECMKHSSYKRINGALKQKSYI</sequence>
<proteinExistence type="predicted"/>
<evidence type="ECO:0000313" key="1">
    <source>
        <dbReference type="EMBL" id="DAD86954.1"/>
    </source>
</evidence>
<reference evidence="1" key="1">
    <citation type="journal article" date="2021" name="Proc. Natl. Acad. Sci. U.S.A.">
        <title>A Catalog of Tens of Thousands of Viruses from Human Metagenomes Reveals Hidden Associations with Chronic Diseases.</title>
        <authorList>
            <person name="Tisza M.J."/>
            <person name="Buck C.B."/>
        </authorList>
    </citation>
    <scope>NUCLEOTIDE SEQUENCE</scope>
    <source>
        <strain evidence="1">CtYyB9</strain>
    </source>
</reference>
<dbReference type="EMBL" id="BK015010">
    <property type="protein sequence ID" value="DAD86954.1"/>
    <property type="molecule type" value="Genomic_DNA"/>
</dbReference>
<accession>A0A8S5MY55</accession>
<name>A0A8S5MY55_9CAUD</name>